<dbReference type="RefSeq" id="WP_218097702.1">
    <property type="nucleotide sequence ID" value="NZ_CAJVCE010000003.1"/>
</dbReference>
<proteinExistence type="predicted"/>
<name>A0ABM8VDF3_9BACL</name>
<dbReference type="EMBL" id="CAJVCE010000003">
    <property type="protein sequence ID" value="CAG7627470.1"/>
    <property type="molecule type" value="Genomic_DNA"/>
</dbReference>
<feature type="domain" description="Sialidase" evidence="1">
    <location>
        <begin position="101"/>
        <end position="270"/>
    </location>
</feature>
<gene>
    <name evidence="2" type="ORF">PAECIP111802_01357</name>
</gene>
<dbReference type="PROSITE" id="PS51257">
    <property type="entry name" value="PROKAR_LIPOPROTEIN"/>
    <property type="match status" value="1"/>
</dbReference>
<dbReference type="CDD" id="cd15482">
    <property type="entry name" value="Sialidase_non-viral"/>
    <property type="match status" value="1"/>
</dbReference>
<evidence type="ECO:0000259" key="1">
    <source>
        <dbReference type="Pfam" id="PF13088"/>
    </source>
</evidence>
<accession>A0ABM8VDF3</accession>
<evidence type="ECO:0000313" key="3">
    <source>
        <dbReference type="Proteomes" id="UP000730618"/>
    </source>
</evidence>
<dbReference type="Pfam" id="PF13088">
    <property type="entry name" value="BNR_2"/>
    <property type="match status" value="1"/>
</dbReference>
<dbReference type="Proteomes" id="UP000730618">
    <property type="component" value="Unassembled WGS sequence"/>
</dbReference>
<sequence length="622" mass="69174">MFTIKHFPTFLAFMLAGSMLVSCEAARQSGTEQKDKGDHIVSEMKQTANPKDRTFKISMIEHLNTGAVELNSHEGETEDSRLELNYRQYLELNPAQLGTNKAMYPRLKKLADGSYILFYQDGKIGWNIYYVKSKDLVEWTKPRPLFTSYKILNGTDFRCFSTVDAVVLQNGDLLAISSYRANKGYTTLPEHNGLMMRRSSDGGATWGDEKIIYVGPNWEPSMLQLPSGEIQVYFTHIAPKMAVENTLHSSGTAIIRSYDNGATWTPNVTESPYAAHRIAQQYVKTTEQGVKSFTDQMPSAIWLNRGKGIALAMESHLANDKYSITLAYSSDNWAKGLETDEPGPADRRNNIYPGAAPYLAQFPSGETVLAYNEGSNYRLRIGDTSARDFGSEYIPFSGKGYWGATERIGSHALIATMPKVVSVGNSDYRNSIMIGRLYLNHRIDAKKGSLKMDGRMDEWNHHTEALFLGSDSQAQATIRSAHDGKHLVLLVERLDRYLTNEDTAALFIGSGDDKKSFYKFDLNSGGVTQFSQYINGAYQTLPISEVKSFAAVNGSVGQEGDDNTGYLVEAAVPLSRIGSEAKHLRFNAILYNKDANAKKTADTFTGASLTDQDTWLTIRLTE</sequence>
<organism evidence="2 3">
    <name type="scientific">Paenibacillus allorhizosphaerae</name>
    <dbReference type="NCBI Taxonomy" id="2849866"/>
    <lineage>
        <taxon>Bacteria</taxon>
        <taxon>Bacillati</taxon>
        <taxon>Bacillota</taxon>
        <taxon>Bacilli</taxon>
        <taxon>Bacillales</taxon>
        <taxon>Paenibacillaceae</taxon>
        <taxon>Paenibacillus</taxon>
    </lineage>
</organism>
<protein>
    <recommendedName>
        <fullName evidence="1">Sialidase domain-containing protein</fullName>
    </recommendedName>
</protein>
<keyword evidence="3" id="KW-1185">Reference proteome</keyword>
<comment type="caution">
    <text evidence="2">The sequence shown here is derived from an EMBL/GenBank/DDBJ whole genome shotgun (WGS) entry which is preliminary data.</text>
</comment>
<evidence type="ECO:0000313" key="2">
    <source>
        <dbReference type="EMBL" id="CAG7627470.1"/>
    </source>
</evidence>
<dbReference type="InterPro" id="IPR011040">
    <property type="entry name" value="Sialidase"/>
</dbReference>
<reference evidence="2 3" key="1">
    <citation type="submission" date="2021-06" db="EMBL/GenBank/DDBJ databases">
        <authorList>
            <person name="Criscuolo A."/>
        </authorList>
    </citation>
    <scope>NUCLEOTIDE SEQUENCE [LARGE SCALE GENOMIC DNA]</scope>
    <source>
        <strain evidence="3">CIP 111802</strain>
    </source>
</reference>